<dbReference type="PANTHER" id="PTHR11061">
    <property type="entry name" value="RNA M5U METHYLTRANSFERASE"/>
    <property type="match status" value="1"/>
</dbReference>
<dbReference type="InterPro" id="IPR010280">
    <property type="entry name" value="U5_MeTrfase_fam"/>
</dbReference>
<accession>A0A4P9WKH1</accession>
<keyword evidence="6" id="KW-1185">Reference proteome</keyword>
<dbReference type="GO" id="GO:0008173">
    <property type="term" value="F:RNA methyltransferase activity"/>
    <property type="evidence" value="ECO:0007669"/>
    <property type="project" value="InterPro"/>
</dbReference>
<sequence>MRPKPTIANITPIHSPLPSDLPALLRLARPTGPIPYLDSPSLPSPHKRGALVEAKIIAETEAAVGVGIDADGWLVLVPLTLVGEQVKARVDLVEGGIAHARVPEEIVVKSAERVEPPCKLFERCSSCQLMHVGYDAQLARKRDMVSKAFAEHAEELGLDTGSSSQDADASATARMRLPVPPVVPSPLKLGFRTKFTPHYNGRNCGETIDAIGFKVRAGGGIIDIDRCPVATDAINHELTRVRARLIGQRAHGFAEGATLLFRNSLAFVDSKQKPPATITTHTDIVTDVISGTTLRYPANSFFQTNSSILPPLISHIRETLAPFTSPPAAAAHPRVTTLVDAFCGSGIFALTLSEQFERTVGIEIDEQAVRWAKRAAQLSSRGGGRKRPEFFTGNLDDVFGAVIDPALDPDRTAVIVDPPSKGCGDRFLRQVLSMSPKVIVYVSCNVRSLVEDVRVLVKGYRVADVRAFDMFPQTVHCECVATLVRND</sequence>
<dbReference type="PANTHER" id="PTHR11061:SF30">
    <property type="entry name" value="TRNA (URACIL(54)-C(5))-METHYLTRANSFERASE"/>
    <property type="match status" value="1"/>
</dbReference>
<dbReference type="EMBL" id="KZ995228">
    <property type="protein sequence ID" value="RKO91106.1"/>
    <property type="molecule type" value="Genomic_DNA"/>
</dbReference>
<evidence type="ECO:0000256" key="3">
    <source>
        <dbReference type="ARBA" id="ARBA00022691"/>
    </source>
</evidence>
<feature type="binding site" evidence="4">
    <location>
        <position position="417"/>
    </location>
    <ligand>
        <name>S-adenosyl-L-methionine</name>
        <dbReference type="ChEBI" id="CHEBI:59789"/>
    </ligand>
</feature>
<dbReference type="InterPro" id="IPR012340">
    <property type="entry name" value="NA-bd_OB-fold"/>
</dbReference>
<evidence type="ECO:0000313" key="6">
    <source>
        <dbReference type="Proteomes" id="UP000269721"/>
    </source>
</evidence>
<name>A0A4P9WKH1_9FUNG</name>
<comment type="similarity">
    <text evidence="4">Belongs to the class I-like SAM-binding methyltransferase superfamily. RNA M5U methyltransferase family.</text>
</comment>
<feature type="binding site" evidence="4">
    <location>
        <position position="303"/>
    </location>
    <ligand>
        <name>S-adenosyl-L-methionine</name>
        <dbReference type="ChEBI" id="CHEBI:59789"/>
    </ligand>
</feature>
<dbReference type="Gene3D" id="3.40.50.150">
    <property type="entry name" value="Vaccinia Virus protein VP39"/>
    <property type="match status" value="2"/>
</dbReference>
<dbReference type="Gene3D" id="2.40.50.140">
    <property type="entry name" value="Nucleic acid-binding proteins"/>
    <property type="match status" value="1"/>
</dbReference>
<dbReference type="GO" id="GO:0032259">
    <property type="term" value="P:methylation"/>
    <property type="evidence" value="ECO:0007669"/>
    <property type="project" value="UniProtKB-KW"/>
</dbReference>
<dbReference type="InterPro" id="IPR029063">
    <property type="entry name" value="SAM-dependent_MTases_sf"/>
</dbReference>
<dbReference type="Proteomes" id="UP000269721">
    <property type="component" value="Unassembled WGS sequence"/>
</dbReference>
<organism evidence="5 6">
    <name type="scientific">Blyttiomyces helicus</name>
    <dbReference type="NCBI Taxonomy" id="388810"/>
    <lineage>
        <taxon>Eukaryota</taxon>
        <taxon>Fungi</taxon>
        <taxon>Fungi incertae sedis</taxon>
        <taxon>Chytridiomycota</taxon>
        <taxon>Chytridiomycota incertae sedis</taxon>
        <taxon>Chytridiomycetes</taxon>
        <taxon>Chytridiomycetes incertae sedis</taxon>
        <taxon>Blyttiomyces</taxon>
    </lineage>
</organism>
<evidence type="ECO:0000256" key="4">
    <source>
        <dbReference type="PROSITE-ProRule" id="PRU01024"/>
    </source>
</evidence>
<keyword evidence="2 4" id="KW-0808">Transferase</keyword>
<feature type="active site" description="Nucleophile" evidence="4">
    <location>
        <position position="444"/>
    </location>
</feature>
<dbReference type="Pfam" id="PF05958">
    <property type="entry name" value="tRNA_U5-meth_tr"/>
    <property type="match status" value="1"/>
</dbReference>
<dbReference type="CDD" id="cd02440">
    <property type="entry name" value="AdoMet_MTases"/>
    <property type="match status" value="1"/>
</dbReference>
<evidence type="ECO:0000256" key="2">
    <source>
        <dbReference type="ARBA" id="ARBA00022679"/>
    </source>
</evidence>
<keyword evidence="1 4" id="KW-0489">Methyltransferase</keyword>
<protein>
    <submittedName>
        <fullName evidence="5">S-adenosyl-L-methionine-dependent methyltransferase</fullName>
    </submittedName>
</protein>
<evidence type="ECO:0000256" key="1">
    <source>
        <dbReference type="ARBA" id="ARBA00022603"/>
    </source>
</evidence>
<dbReference type="AlphaFoldDB" id="A0A4P9WKH1"/>
<reference evidence="6" key="1">
    <citation type="journal article" date="2018" name="Nat. Microbiol.">
        <title>Leveraging single-cell genomics to expand the fungal tree of life.</title>
        <authorList>
            <person name="Ahrendt S.R."/>
            <person name="Quandt C.A."/>
            <person name="Ciobanu D."/>
            <person name="Clum A."/>
            <person name="Salamov A."/>
            <person name="Andreopoulos B."/>
            <person name="Cheng J.F."/>
            <person name="Woyke T."/>
            <person name="Pelin A."/>
            <person name="Henrissat B."/>
            <person name="Reynolds N.K."/>
            <person name="Benny G.L."/>
            <person name="Smith M.E."/>
            <person name="James T.Y."/>
            <person name="Grigoriev I.V."/>
        </authorList>
    </citation>
    <scope>NUCLEOTIDE SEQUENCE [LARGE SCALE GENOMIC DNA]</scope>
</reference>
<dbReference type="OrthoDB" id="10250660at2759"/>
<evidence type="ECO:0000313" key="5">
    <source>
        <dbReference type="EMBL" id="RKO91106.1"/>
    </source>
</evidence>
<dbReference type="GO" id="GO:0006396">
    <property type="term" value="P:RNA processing"/>
    <property type="evidence" value="ECO:0007669"/>
    <property type="project" value="InterPro"/>
</dbReference>
<dbReference type="PROSITE" id="PS51687">
    <property type="entry name" value="SAM_MT_RNA_M5U"/>
    <property type="match status" value="1"/>
</dbReference>
<gene>
    <name evidence="5" type="ORF">BDK51DRAFT_16478</name>
</gene>
<feature type="binding site" evidence="4">
    <location>
        <position position="363"/>
    </location>
    <ligand>
        <name>S-adenosyl-L-methionine</name>
        <dbReference type="ChEBI" id="CHEBI:59789"/>
    </ligand>
</feature>
<dbReference type="SUPFAM" id="SSF53335">
    <property type="entry name" value="S-adenosyl-L-methionine-dependent methyltransferases"/>
    <property type="match status" value="1"/>
</dbReference>
<feature type="binding site" evidence="4">
    <location>
        <position position="342"/>
    </location>
    <ligand>
        <name>S-adenosyl-L-methionine</name>
        <dbReference type="ChEBI" id="CHEBI:59789"/>
    </ligand>
</feature>
<proteinExistence type="inferred from homology"/>
<keyword evidence="3 4" id="KW-0949">S-adenosyl-L-methionine</keyword>